<dbReference type="SUPFAM" id="SSF63418">
    <property type="entry name" value="MurE/MurF N-terminal domain"/>
    <property type="match status" value="1"/>
</dbReference>
<dbReference type="AlphaFoldDB" id="A0A835R842"/>
<evidence type="ECO:0000313" key="3">
    <source>
        <dbReference type="EMBL" id="KAG0486199.1"/>
    </source>
</evidence>
<protein>
    <recommendedName>
        <fullName evidence="2">Mur ligase central domain-containing protein</fullName>
    </recommendedName>
</protein>
<reference evidence="3 4" key="1">
    <citation type="journal article" date="2020" name="Nat. Food">
        <title>A phased Vanilla planifolia genome enables genetic improvement of flavour and production.</title>
        <authorList>
            <person name="Hasing T."/>
            <person name="Tang H."/>
            <person name="Brym M."/>
            <person name="Khazi F."/>
            <person name="Huang T."/>
            <person name="Chambers A.H."/>
        </authorList>
    </citation>
    <scope>NUCLEOTIDE SEQUENCE [LARGE SCALE GENOMIC DNA]</scope>
    <source>
        <tissue evidence="3">Leaf</tissue>
    </source>
</reference>
<name>A0A835R842_VANPL</name>
<dbReference type="Gene3D" id="3.40.1190.10">
    <property type="entry name" value="Mur-like, catalytic domain"/>
    <property type="match status" value="1"/>
</dbReference>
<proteinExistence type="predicted"/>
<dbReference type="GO" id="GO:0016881">
    <property type="term" value="F:acid-amino acid ligase activity"/>
    <property type="evidence" value="ECO:0007669"/>
    <property type="project" value="InterPro"/>
</dbReference>
<dbReference type="Gene3D" id="3.40.1390.10">
    <property type="entry name" value="MurE/MurF, N-terminal domain"/>
    <property type="match status" value="1"/>
</dbReference>
<dbReference type="PANTHER" id="PTHR23135:SF4">
    <property type="entry name" value="UDP-N-ACETYLMURAMOYL-L-ALANYL-D-GLUTAMATE--2,6-DIAMINOPIMELATE LIGASE MURE HOMOLOG, CHLOROPLASTIC"/>
    <property type="match status" value="1"/>
</dbReference>
<gene>
    <name evidence="3" type="ORF">HPP92_008294</name>
</gene>
<dbReference type="Proteomes" id="UP000639772">
    <property type="component" value="Unassembled WGS sequence"/>
</dbReference>
<dbReference type="GO" id="GO:0005524">
    <property type="term" value="F:ATP binding"/>
    <property type="evidence" value="ECO:0007669"/>
    <property type="project" value="InterPro"/>
</dbReference>
<dbReference type="PANTHER" id="PTHR23135">
    <property type="entry name" value="MUR LIGASE FAMILY MEMBER"/>
    <property type="match status" value="1"/>
</dbReference>
<evidence type="ECO:0000313" key="4">
    <source>
        <dbReference type="Proteomes" id="UP000639772"/>
    </source>
</evidence>
<feature type="region of interest" description="Disordered" evidence="1">
    <location>
        <begin position="32"/>
        <end position="60"/>
    </location>
</feature>
<sequence>MALPLQFSTLSFSCRRPLLPCHRFKPLHVSAIGPDGKFRPRPSDEEPPEASDDSSHGVSPFERFQLQVAAARRRQEEQFKKDQPLFLSAFALEEDPASPADVTADLPSDDPFNDIDRAISLKRQELVKQGLLPSTPPQKENIDIPVDSIDELTPEEILDIEEIDELHGLTVISSDKILEENPIKMPAKELNAAVDSLNSTSFELDIDRLGKSKGQILEPKFRMTLLELLDESQVVPIAVYGDLEVHVTGIQNDPKEVSSGDLFICCAAAGNDGICYITEAVKRGAVAVVSDKEIDLDETLECKALVIVEDTDLVVPVIATSFYHNPSKALSVIGISGTYGKTTTAHLVKALYEAMGLRTGMLGSLGYYIHGENKFEATESTPDAVAVQRLMAKMVHNGTEAVVMEASSHGLATGRCNEVDFDIAIFTNLKTDDIDFTSHKNEMDYRNNMGKLFERMVDPERHRKNCEY</sequence>
<dbReference type="EMBL" id="JADCNM010000004">
    <property type="protein sequence ID" value="KAG0486199.1"/>
    <property type="molecule type" value="Genomic_DNA"/>
</dbReference>
<organism evidence="3 4">
    <name type="scientific">Vanilla planifolia</name>
    <name type="common">Vanilla</name>
    <dbReference type="NCBI Taxonomy" id="51239"/>
    <lineage>
        <taxon>Eukaryota</taxon>
        <taxon>Viridiplantae</taxon>
        <taxon>Streptophyta</taxon>
        <taxon>Embryophyta</taxon>
        <taxon>Tracheophyta</taxon>
        <taxon>Spermatophyta</taxon>
        <taxon>Magnoliopsida</taxon>
        <taxon>Liliopsida</taxon>
        <taxon>Asparagales</taxon>
        <taxon>Orchidaceae</taxon>
        <taxon>Vanilloideae</taxon>
        <taxon>Vanilleae</taxon>
        <taxon>Vanilla</taxon>
    </lineage>
</organism>
<dbReference type="Pfam" id="PF08245">
    <property type="entry name" value="Mur_ligase_M"/>
    <property type="match status" value="1"/>
</dbReference>
<comment type="caution">
    <text evidence="3">The sequence shown here is derived from an EMBL/GenBank/DDBJ whole genome shotgun (WGS) entry which is preliminary data.</text>
</comment>
<dbReference type="InterPro" id="IPR036565">
    <property type="entry name" value="Mur-like_cat_sf"/>
</dbReference>
<feature type="domain" description="Mur ligase central" evidence="2">
    <location>
        <begin position="335"/>
        <end position="458"/>
    </location>
</feature>
<dbReference type="OrthoDB" id="533138at2759"/>
<evidence type="ECO:0000259" key="2">
    <source>
        <dbReference type="Pfam" id="PF08245"/>
    </source>
</evidence>
<evidence type="ECO:0000256" key="1">
    <source>
        <dbReference type="SAM" id="MobiDB-lite"/>
    </source>
</evidence>
<accession>A0A835R842</accession>
<dbReference type="SUPFAM" id="SSF53623">
    <property type="entry name" value="MurD-like peptide ligases, catalytic domain"/>
    <property type="match status" value="1"/>
</dbReference>
<dbReference type="InterPro" id="IPR013221">
    <property type="entry name" value="Mur_ligase_cen"/>
</dbReference>
<dbReference type="InterPro" id="IPR035911">
    <property type="entry name" value="MurE/MurF_N"/>
</dbReference>